<dbReference type="STRING" id="4846.A0A367ILP3"/>
<dbReference type="Proteomes" id="UP000253551">
    <property type="component" value="Unassembled WGS sequence"/>
</dbReference>
<dbReference type="EMBL" id="PJQM01007145">
    <property type="protein sequence ID" value="RCH78563.1"/>
    <property type="molecule type" value="Genomic_DNA"/>
</dbReference>
<evidence type="ECO:0000313" key="2">
    <source>
        <dbReference type="EMBL" id="RCH78563.1"/>
    </source>
</evidence>
<proteinExistence type="predicted"/>
<dbReference type="OrthoDB" id="376826at2759"/>
<dbReference type="AlphaFoldDB" id="A0A367ILP3"/>
<sequence>MAKNRHQQDGQKEVSQEEKEQQFEVNEQETNTPSRFRNSPTGFVSRVSSIPIVQDSLFTVQALANKTSLGRLALSTGSFTLTTVSKYTHSQPKYVQSYYESYIQPHMETVDAFGCRSLDLIEMKFPVATQPTKDIFKAVTVPSYRIVNDVKVKIDTTFTQPAHN</sequence>
<organism evidence="2 3">
    <name type="scientific">Rhizopus stolonifer</name>
    <name type="common">Rhizopus nigricans</name>
    <dbReference type="NCBI Taxonomy" id="4846"/>
    <lineage>
        <taxon>Eukaryota</taxon>
        <taxon>Fungi</taxon>
        <taxon>Fungi incertae sedis</taxon>
        <taxon>Mucoromycota</taxon>
        <taxon>Mucoromycotina</taxon>
        <taxon>Mucoromycetes</taxon>
        <taxon>Mucorales</taxon>
        <taxon>Mucorineae</taxon>
        <taxon>Rhizopodaceae</taxon>
        <taxon>Rhizopus</taxon>
    </lineage>
</organism>
<feature type="compositionally biased region" description="Basic and acidic residues" evidence="1">
    <location>
        <begin position="1"/>
        <end position="22"/>
    </location>
</feature>
<feature type="region of interest" description="Disordered" evidence="1">
    <location>
        <begin position="1"/>
        <end position="40"/>
    </location>
</feature>
<evidence type="ECO:0000313" key="3">
    <source>
        <dbReference type="Proteomes" id="UP000253551"/>
    </source>
</evidence>
<protein>
    <submittedName>
        <fullName evidence="2">Uncharacterized protein</fullName>
    </submittedName>
</protein>
<name>A0A367ILP3_RHIST</name>
<keyword evidence="3" id="KW-1185">Reference proteome</keyword>
<comment type="caution">
    <text evidence="2">The sequence shown here is derived from an EMBL/GenBank/DDBJ whole genome shotgun (WGS) entry which is preliminary data.</text>
</comment>
<accession>A0A367ILP3</accession>
<gene>
    <name evidence="2" type="ORF">CU098_006861</name>
</gene>
<feature type="non-terminal residue" evidence="2">
    <location>
        <position position="164"/>
    </location>
</feature>
<feature type="compositionally biased region" description="Polar residues" evidence="1">
    <location>
        <begin position="28"/>
        <end position="40"/>
    </location>
</feature>
<evidence type="ECO:0000256" key="1">
    <source>
        <dbReference type="SAM" id="MobiDB-lite"/>
    </source>
</evidence>
<reference evidence="2 3" key="1">
    <citation type="journal article" date="2018" name="G3 (Bethesda)">
        <title>Phylogenetic and Phylogenomic Definition of Rhizopus Species.</title>
        <authorList>
            <person name="Gryganskyi A.P."/>
            <person name="Golan J."/>
            <person name="Dolatabadi S."/>
            <person name="Mondo S."/>
            <person name="Robb S."/>
            <person name="Idnurm A."/>
            <person name="Muszewska A."/>
            <person name="Steczkiewicz K."/>
            <person name="Masonjones S."/>
            <person name="Liao H.L."/>
            <person name="Gajdeczka M.T."/>
            <person name="Anike F."/>
            <person name="Vuek A."/>
            <person name="Anishchenko I.M."/>
            <person name="Voigt K."/>
            <person name="de Hoog G.S."/>
            <person name="Smith M.E."/>
            <person name="Heitman J."/>
            <person name="Vilgalys R."/>
            <person name="Stajich J.E."/>
        </authorList>
    </citation>
    <scope>NUCLEOTIDE SEQUENCE [LARGE SCALE GENOMIC DNA]</scope>
    <source>
        <strain evidence="2 3">LSU 92-RS-03</strain>
    </source>
</reference>